<feature type="region of interest" description="Disordered" evidence="2">
    <location>
        <begin position="374"/>
        <end position="411"/>
    </location>
</feature>
<dbReference type="VEuPathDB" id="FungiDB:VP01_1953g1"/>
<proteinExistence type="predicted"/>
<evidence type="ECO:0000256" key="2">
    <source>
        <dbReference type="SAM" id="MobiDB-lite"/>
    </source>
</evidence>
<keyword evidence="3" id="KW-0812">Transmembrane</keyword>
<keyword evidence="1" id="KW-0175">Coiled coil</keyword>
<gene>
    <name evidence="4" type="ORF">VP01_1953g1</name>
</gene>
<evidence type="ECO:0000313" key="5">
    <source>
        <dbReference type="Proteomes" id="UP000037035"/>
    </source>
</evidence>
<organism evidence="4 5">
    <name type="scientific">Puccinia sorghi</name>
    <dbReference type="NCBI Taxonomy" id="27349"/>
    <lineage>
        <taxon>Eukaryota</taxon>
        <taxon>Fungi</taxon>
        <taxon>Dikarya</taxon>
        <taxon>Basidiomycota</taxon>
        <taxon>Pucciniomycotina</taxon>
        <taxon>Pucciniomycetes</taxon>
        <taxon>Pucciniales</taxon>
        <taxon>Pucciniaceae</taxon>
        <taxon>Puccinia</taxon>
    </lineage>
</organism>
<dbReference type="EMBL" id="LAVV01006785">
    <property type="protein sequence ID" value="KNZ58320.1"/>
    <property type="molecule type" value="Genomic_DNA"/>
</dbReference>
<keyword evidence="5" id="KW-1185">Reference proteome</keyword>
<keyword evidence="3" id="KW-1133">Transmembrane helix</keyword>
<feature type="compositionally biased region" description="Low complexity" evidence="2">
    <location>
        <begin position="502"/>
        <end position="515"/>
    </location>
</feature>
<evidence type="ECO:0000256" key="3">
    <source>
        <dbReference type="SAM" id="Phobius"/>
    </source>
</evidence>
<dbReference type="OrthoDB" id="2499035at2759"/>
<dbReference type="AlphaFoldDB" id="A0A0L6VDX3"/>
<dbReference type="Proteomes" id="UP000037035">
    <property type="component" value="Unassembled WGS sequence"/>
</dbReference>
<feature type="compositionally biased region" description="Low complexity" evidence="2">
    <location>
        <begin position="46"/>
        <end position="56"/>
    </location>
</feature>
<feature type="coiled-coil region" evidence="1">
    <location>
        <begin position="226"/>
        <end position="253"/>
    </location>
</feature>
<feature type="region of interest" description="Disordered" evidence="2">
    <location>
        <begin position="1"/>
        <end position="88"/>
    </location>
</feature>
<feature type="region of interest" description="Disordered" evidence="2">
    <location>
        <begin position="466"/>
        <end position="535"/>
    </location>
</feature>
<reference evidence="4 5" key="1">
    <citation type="submission" date="2015-08" db="EMBL/GenBank/DDBJ databases">
        <title>Next Generation Sequencing and Analysis of the Genome of Puccinia sorghi L Schw, the Causal Agent of Maize Common Rust.</title>
        <authorList>
            <person name="Rochi L."/>
            <person name="Burguener G."/>
            <person name="Darino M."/>
            <person name="Turjanski A."/>
            <person name="Kreff E."/>
            <person name="Dieguez M.J."/>
            <person name="Sacco F."/>
        </authorList>
    </citation>
    <scope>NUCLEOTIDE SEQUENCE [LARGE SCALE GENOMIC DNA]</scope>
    <source>
        <strain evidence="4 5">RO10H11247</strain>
    </source>
</reference>
<accession>A0A0L6VDX3</accession>
<name>A0A0L6VDX3_9BASI</name>
<comment type="caution">
    <text evidence="4">The sequence shown here is derived from an EMBL/GenBank/DDBJ whole genome shotgun (WGS) entry which is preliminary data.</text>
</comment>
<keyword evidence="3" id="KW-0472">Membrane</keyword>
<evidence type="ECO:0000313" key="4">
    <source>
        <dbReference type="EMBL" id="KNZ58320.1"/>
    </source>
</evidence>
<feature type="compositionally biased region" description="Basic and acidic residues" evidence="2">
    <location>
        <begin position="1"/>
        <end position="12"/>
    </location>
</feature>
<feature type="transmembrane region" description="Helical" evidence="3">
    <location>
        <begin position="133"/>
        <end position="154"/>
    </location>
</feature>
<sequence>MNGWWERRRNELKSAQSVGSRGGLLTGPAAETLESNSSHILESMEAATSASPASTPKIINPAAPSPTAFLKGADSPRPKSQIDSSGNGESFSWTISFATLASPPPHGSVPTNQPQTNSLAVEQAPNLHTSRGAVGTLIVLLFALGIFFIAGYWACNISSRWKGLRWTRYPESKWTPLSLSHVESERGREQTESLNNTGIDHSAISPTFNTRRDKGNPLQLYLNYRRGRATGSLEEIDEELDSAEQTARSSIETAKPTITPGLGPARYRLKACNGGSSDSLHVKSIFNTTTNSNLAGFKKGYYIPHNTTASSGRNTRKASDLARDLERSSAEGAGYEEFGINQHRRDDIHRSTGASYLLTRLKESITRCTKLSNMRSLGRHAQRDERGTKGSGGVEGEEFESKTGAAAADGDASEMRHLVLSSFKHAPTRDIPVERELSLAEIPLPESPALAWNMSPNDLALINNAQQPRPAHHPHADPSGQIHPVGEMSTPSRPPRHPEWTLSSRALSPCSSSPANWPETPTRKPKTSTPNLTDTRTYFATSRLHF</sequence>
<evidence type="ECO:0000256" key="1">
    <source>
        <dbReference type="SAM" id="Coils"/>
    </source>
</evidence>
<protein>
    <submittedName>
        <fullName evidence="4">Uncharacterized protein</fullName>
    </submittedName>
</protein>